<dbReference type="Proteomes" id="UP000268014">
    <property type="component" value="Unassembled WGS sequence"/>
</dbReference>
<evidence type="ECO:0000313" key="4">
    <source>
        <dbReference type="WBParaSite" id="HPLM_0000197501-mRNA-1"/>
    </source>
</evidence>
<accession>A0A0N4VXF5</accession>
<feature type="compositionally biased region" description="Basic and acidic residues" evidence="1">
    <location>
        <begin position="37"/>
        <end position="63"/>
    </location>
</feature>
<feature type="compositionally biased region" description="Polar residues" evidence="1">
    <location>
        <begin position="21"/>
        <end position="36"/>
    </location>
</feature>
<dbReference type="WBParaSite" id="HPLM_0000197501-mRNA-1">
    <property type="protein sequence ID" value="HPLM_0000197501-mRNA-1"/>
    <property type="gene ID" value="HPLM_0000197501"/>
</dbReference>
<reference evidence="2 3" key="2">
    <citation type="submission" date="2018-11" db="EMBL/GenBank/DDBJ databases">
        <authorList>
            <consortium name="Pathogen Informatics"/>
        </authorList>
    </citation>
    <scope>NUCLEOTIDE SEQUENCE [LARGE SCALE GENOMIC DNA]</scope>
    <source>
        <strain evidence="2 3">MHpl1</strain>
    </source>
</reference>
<evidence type="ECO:0000313" key="3">
    <source>
        <dbReference type="Proteomes" id="UP000268014"/>
    </source>
</evidence>
<keyword evidence="3" id="KW-1185">Reference proteome</keyword>
<name>A0A0N4VXF5_HAEPC</name>
<proteinExistence type="predicted"/>
<reference evidence="4" key="1">
    <citation type="submission" date="2017-02" db="UniProtKB">
        <authorList>
            <consortium name="WormBaseParasite"/>
        </authorList>
    </citation>
    <scope>IDENTIFICATION</scope>
</reference>
<sequence>MLAPYSFLRSMISGSKNCTVNCSTPQEAEQKQASLSETDKTNTPDSVEKEPLEHGYGEPLHHFDKQPNVVEEGHQVSEMFWLPKCSSQLRRAPSHSSHSSFIHLHFDYLLLHLSSSFYS</sequence>
<evidence type="ECO:0000256" key="1">
    <source>
        <dbReference type="SAM" id="MobiDB-lite"/>
    </source>
</evidence>
<evidence type="ECO:0000313" key="2">
    <source>
        <dbReference type="EMBL" id="VDO12289.1"/>
    </source>
</evidence>
<organism evidence="4">
    <name type="scientific">Haemonchus placei</name>
    <name type="common">Barber's pole worm</name>
    <dbReference type="NCBI Taxonomy" id="6290"/>
    <lineage>
        <taxon>Eukaryota</taxon>
        <taxon>Metazoa</taxon>
        <taxon>Ecdysozoa</taxon>
        <taxon>Nematoda</taxon>
        <taxon>Chromadorea</taxon>
        <taxon>Rhabditida</taxon>
        <taxon>Rhabditina</taxon>
        <taxon>Rhabditomorpha</taxon>
        <taxon>Strongyloidea</taxon>
        <taxon>Trichostrongylidae</taxon>
        <taxon>Haemonchus</taxon>
    </lineage>
</organism>
<protein>
    <submittedName>
        <fullName evidence="4">Ovule protein</fullName>
    </submittedName>
</protein>
<gene>
    <name evidence="2" type="ORF">HPLM_LOCUS1975</name>
</gene>
<dbReference type="EMBL" id="UZAF01003237">
    <property type="protein sequence ID" value="VDO12289.1"/>
    <property type="molecule type" value="Genomic_DNA"/>
</dbReference>
<dbReference type="AlphaFoldDB" id="A0A0N4VXF5"/>
<feature type="region of interest" description="Disordered" evidence="1">
    <location>
        <begin position="21"/>
        <end position="63"/>
    </location>
</feature>